<evidence type="ECO:0000256" key="10">
    <source>
        <dbReference type="SAM" id="MobiDB-lite"/>
    </source>
</evidence>
<protein>
    <recommendedName>
        <fullName evidence="1">RNA-directed DNA polymerase</fullName>
        <ecNumber evidence="1">2.7.7.49</ecNumber>
    </recommendedName>
</protein>
<dbReference type="PRINTS" id="PR00866">
    <property type="entry name" value="RNADNAPOLMS"/>
</dbReference>
<dbReference type="GO" id="GO:0003964">
    <property type="term" value="F:RNA-directed DNA polymerase activity"/>
    <property type="evidence" value="ECO:0007669"/>
    <property type="project" value="UniProtKB-KW"/>
</dbReference>
<dbReference type="InterPro" id="IPR000477">
    <property type="entry name" value="RT_dom"/>
</dbReference>
<sequence length="464" mass="52804">MIDDDAEARETEAHTQGAEQYSASGACGAESITADVGQTNAGMPRLMEAVVERSNVWAASQRVVRNGGGPGVDGQTAGSLKDWLRTHWPSVRAALLSGDYRPSAVRAVDIPKPSGGIRTLGIPTVLDRLIQQALLQVLQPTVEPTFSSSSYGFRPGRSAHQALKAAKRYVQEGRQWAVDLDLEKFFDRVNHDILMSRVARHVDDERVLKLIRRYLEAGWMREGVEGARNRGTPQGGPLSPLLSNILLTDWDRELERRGHAFCRYADDCNIYVRSEVAGRRVMAQMKVFLQKRLKLHINEAKSACARPWKRKFLGYTLTAVGKIRLRFARESVAKWRDRIRELLRQGRGRSLTRTIETLNPVLRGWVSYFQLSESRVAWEELDVWLRRRLRCLIWDQAKTRQRRTALLRQGGIDPVRAWHSARNGHGSWWNADALHMRVAFPNAFFHKQGLVCLTDTVRYLQRHS</sequence>
<dbReference type="InterPro" id="IPR013597">
    <property type="entry name" value="Mat_intron_G2"/>
</dbReference>
<evidence type="ECO:0000256" key="2">
    <source>
        <dbReference type="ARBA" id="ARBA00022679"/>
    </source>
</evidence>
<evidence type="ECO:0000256" key="5">
    <source>
        <dbReference type="ARBA" id="ARBA00022842"/>
    </source>
</evidence>
<dbReference type="CDD" id="cd01651">
    <property type="entry name" value="RT_G2_intron"/>
    <property type="match status" value="1"/>
</dbReference>
<dbReference type="InterPro" id="IPR030931">
    <property type="entry name" value="Group_II_RT_mat"/>
</dbReference>
<evidence type="ECO:0000256" key="3">
    <source>
        <dbReference type="ARBA" id="ARBA00022695"/>
    </source>
</evidence>
<reference evidence="12 13" key="1">
    <citation type="submission" date="2020-10" db="EMBL/GenBank/DDBJ databases">
        <title>Phylogeny of dyella-like bacteria.</title>
        <authorList>
            <person name="Fu J."/>
        </authorList>
    </citation>
    <scope>NUCLEOTIDE SEQUENCE [LARGE SCALE GENOMIC DNA]</scope>
    <source>
        <strain evidence="12 13">JP1</strain>
    </source>
</reference>
<keyword evidence="3 12" id="KW-0548">Nucleotidyltransferase</keyword>
<dbReference type="PROSITE" id="PS50878">
    <property type="entry name" value="RT_POL"/>
    <property type="match status" value="1"/>
</dbReference>
<keyword evidence="2 12" id="KW-0808">Transferase</keyword>
<dbReference type="Pfam" id="PF08388">
    <property type="entry name" value="GIIM"/>
    <property type="match status" value="1"/>
</dbReference>
<gene>
    <name evidence="12" type="primary">ltrA</name>
    <name evidence="12" type="ORF">ISP15_11500</name>
</gene>
<evidence type="ECO:0000256" key="1">
    <source>
        <dbReference type="ARBA" id="ARBA00012493"/>
    </source>
</evidence>
<comment type="similarity">
    <text evidence="8">Belongs to the bacterial reverse transcriptase family.</text>
</comment>
<keyword evidence="13" id="KW-1185">Reference proteome</keyword>
<dbReference type="InterPro" id="IPR051083">
    <property type="entry name" value="GrpII_Intron_Splice-Mob/Def"/>
</dbReference>
<dbReference type="NCBIfam" id="TIGR04416">
    <property type="entry name" value="group_II_RT_mat"/>
    <property type="match status" value="1"/>
</dbReference>
<dbReference type="PANTHER" id="PTHR34047">
    <property type="entry name" value="NUCLEAR INTRON MATURASE 1, MITOCHONDRIAL-RELATED"/>
    <property type="match status" value="1"/>
</dbReference>
<dbReference type="Proteomes" id="UP001620461">
    <property type="component" value="Unassembled WGS sequence"/>
</dbReference>
<dbReference type="InterPro" id="IPR043502">
    <property type="entry name" value="DNA/RNA_pol_sf"/>
</dbReference>
<evidence type="ECO:0000256" key="6">
    <source>
        <dbReference type="ARBA" id="ARBA00022918"/>
    </source>
</evidence>
<dbReference type="RefSeq" id="WP_404547488.1">
    <property type="nucleotide sequence ID" value="NZ_JADIKJ010000012.1"/>
</dbReference>
<accession>A0ABW8JIM6</accession>
<evidence type="ECO:0000256" key="7">
    <source>
        <dbReference type="ARBA" id="ARBA00023118"/>
    </source>
</evidence>
<keyword evidence="4" id="KW-0479">Metal-binding</keyword>
<dbReference type="InterPro" id="IPR000123">
    <property type="entry name" value="Reverse_transcriptase_msDNA"/>
</dbReference>
<comment type="catalytic activity">
    <reaction evidence="9">
        <text>DNA(n) + a 2'-deoxyribonucleoside 5'-triphosphate = DNA(n+1) + diphosphate</text>
        <dbReference type="Rhea" id="RHEA:22508"/>
        <dbReference type="Rhea" id="RHEA-COMP:17339"/>
        <dbReference type="Rhea" id="RHEA-COMP:17340"/>
        <dbReference type="ChEBI" id="CHEBI:33019"/>
        <dbReference type="ChEBI" id="CHEBI:61560"/>
        <dbReference type="ChEBI" id="CHEBI:173112"/>
        <dbReference type="EC" id="2.7.7.49"/>
    </reaction>
</comment>
<name>A0ABW8JIM6_9GAMM</name>
<comment type="caution">
    <text evidence="12">The sequence shown here is derived from an EMBL/GenBank/DDBJ whole genome shotgun (WGS) entry which is preliminary data.</text>
</comment>
<dbReference type="PANTHER" id="PTHR34047:SF8">
    <property type="entry name" value="PROTEIN YKFC"/>
    <property type="match status" value="1"/>
</dbReference>
<feature type="region of interest" description="Disordered" evidence="10">
    <location>
        <begin position="1"/>
        <end position="24"/>
    </location>
</feature>
<evidence type="ECO:0000313" key="13">
    <source>
        <dbReference type="Proteomes" id="UP001620461"/>
    </source>
</evidence>
<evidence type="ECO:0000256" key="8">
    <source>
        <dbReference type="ARBA" id="ARBA00034120"/>
    </source>
</evidence>
<evidence type="ECO:0000313" key="12">
    <source>
        <dbReference type="EMBL" id="MFK2900962.1"/>
    </source>
</evidence>
<keyword evidence="7" id="KW-0051">Antiviral defense</keyword>
<dbReference type="SUPFAM" id="SSF56672">
    <property type="entry name" value="DNA/RNA polymerases"/>
    <property type="match status" value="1"/>
</dbReference>
<evidence type="ECO:0000259" key="11">
    <source>
        <dbReference type="PROSITE" id="PS50878"/>
    </source>
</evidence>
<dbReference type="EC" id="2.7.7.49" evidence="1"/>
<dbReference type="Pfam" id="PF00078">
    <property type="entry name" value="RVT_1"/>
    <property type="match status" value="1"/>
</dbReference>
<evidence type="ECO:0000256" key="9">
    <source>
        <dbReference type="ARBA" id="ARBA00048173"/>
    </source>
</evidence>
<dbReference type="EMBL" id="JADIKJ010000012">
    <property type="protein sequence ID" value="MFK2900962.1"/>
    <property type="molecule type" value="Genomic_DNA"/>
</dbReference>
<proteinExistence type="inferred from homology"/>
<keyword evidence="5" id="KW-0460">Magnesium</keyword>
<organism evidence="12 13">
    <name type="scientific">Dyella jejuensis</name>
    <dbReference type="NCBI Taxonomy" id="1432009"/>
    <lineage>
        <taxon>Bacteria</taxon>
        <taxon>Pseudomonadati</taxon>
        <taxon>Pseudomonadota</taxon>
        <taxon>Gammaproteobacteria</taxon>
        <taxon>Lysobacterales</taxon>
        <taxon>Rhodanobacteraceae</taxon>
        <taxon>Dyella</taxon>
    </lineage>
</organism>
<keyword evidence="6 12" id="KW-0695">RNA-directed DNA polymerase</keyword>
<evidence type="ECO:0000256" key="4">
    <source>
        <dbReference type="ARBA" id="ARBA00022723"/>
    </source>
</evidence>
<feature type="domain" description="Reverse transcriptase" evidence="11">
    <location>
        <begin position="91"/>
        <end position="317"/>
    </location>
</feature>